<feature type="compositionally biased region" description="Polar residues" evidence="1">
    <location>
        <begin position="603"/>
        <end position="612"/>
    </location>
</feature>
<feature type="compositionally biased region" description="Polar residues" evidence="1">
    <location>
        <begin position="708"/>
        <end position="735"/>
    </location>
</feature>
<dbReference type="InterPro" id="IPR012933">
    <property type="entry name" value="HicA_mRNA_interferase"/>
</dbReference>
<feature type="compositionally biased region" description="Basic residues" evidence="1">
    <location>
        <begin position="629"/>
        <end position="642"/>
    </location>
</feature>
<dbReference type="EMBL" id="KV427608">
    <property type="protein sequence ID" value="KZT10678.1"/>
    <property type="molecule type" value="Genomic_DNA"/>
</dbReference>
<evidence type="ECO:0000256" key="1">
    <source>
        <dbReference type="SAM" id="MobiDB-lite"/>
    </source>
</evidence>
<feature type="compositionally biased region" description="Acidic residues" evidence="1">
    <location>
        <begin position="477"/>
        <end position="507"/>
    </location>
</feature>
<feature type="region of interest" description="Disordered" evidence="1">
    <location>
        <begin position="426"/>
        <end position="507"/>
    </location>
</feature>
<dbReference type="Proteomes" id="UP000076871">
    <property type="component" value="Unassembled WGS sequence"/>
</dbReference>
<gene>
    <name evidence="2" type="ORF">LAESUDRAFT_734491</name>
</gene>
<dbReference type="OrthoDB" id="2922289at2759"/>
<feature type="region of interest" description="Disordered" evidence="1">
    <location>
        <begin position="845"/>
        <end position="874"/>
    </location>
</feature>
<dbReference type="GO" id="GO:0003729">
    <property type="term" value="F:mRNA binding"/>
    <property type="evidence" value="ECO:0007669"/>
    <property type="project" value="InterPro"/>
</dbReference>
<feature type="region of interest" description="Disordered" evidence="1">
    <location>
        <begin position="1"/>
        <end position="24"/>
    </location>
</feature>
<dbReference type="RefSeq" id="XP_040768418.1">
    <property type="nucleotide sequence ID" value="XM_040910517.1"/>
</dbReference>
<dbReference type="GeneID" id="63827546"/>
<organism evidence="2 3">
    <name type="scientific">Laetiporus sulphureus 93-53</name>
    <dbReference type="NCBI Taxonomy" id="1314785"/>
    <lineage>
        <taxon>Eukaryota</taxon>
        <taxon>Fungi</taxon>
        <taxon>Dikarya</taxon>
        <taxon>Basidiomycota</taxon>
        <taxon>Agaricomycotina</taxon>
        <taxon>Agaricomycetes</taxon>
        <taxon>Polyporales</taxon>
        <taxon>Laetiporus</taxon>
    </lineage>
</organism>
<feature type="compositionally biased region" description="Basic and acidic residues" evidence="1">
    <location>
        <begin position="427"/>
        <end position="439"/>
    </location>
</feature>
<keyword evidence="3" id="KW-1185">Reference proteome</keyword>
<dbReference type="InParanoid" id="A0A165GQT1"/>
<reference evidence="2 3" key="1">
    <citation type="journal article" date="2016" name="Mol. Biol. Evol.">
        <title>Comparative Genomics of Early-Diverging Mushroom-Forming Fungi Provides Insights into the Origins of Lignocellulose Decay Capabilities.</title>
        <authorList>
            <person name="Nagy L.G."/>
            <person name="Riley R."/>
            <person name="Tritt A."/>
            <person name="Adam C."/>
            <person name="Daum C."/>
            <person name="Floudas D."/>
            <person name="Sun H."/>
            <person name="Yadav J.S."/>
            <person name="Pangilinan J."/>
            <person name="Larsson K.H."/>
            <person name="Matsuura K."/>
            <person name="Barry K."/>
            <person name="Labutti K."/>
            <person name="Kuo R."/>
            <person name="Ohm R.A."/>
            <person name="Bhattacharya S.S."/>
            <person name="Shirouzu T."/>
            <person name="Yoshinaga Y."/>
            <person name="Martin F.M."/>
            <person name="Grigoriev I.V."/>
            <person name="Hibbett D.S."/>
        </authorList>
    </citation>
    <scope>NUCLEOTIDE SEQUENCE [LARGE SCALE GENOMIC DNA]</scope>
    <source>
        <strain evidence="2 3">93-53</strain>
    </source>
</reference>
<dbReference type="STRING" id="1314785.A0A165GQT1"/>
<evidence type="ECO:0000313" key="3">
    <source>
        <dbReference type="Proteomes" id="UP000076871"/>
    </source>
</evidence>
<dbReference type="AlphaFoldDB" id="A0A165GQT1"/>
<accession>A0A165GQT1</accession>
<dbReference type="PANTHER" id="PTHR40788">
    <property type="entry name" value="CLR5 DOMAIN-CONTAINING PROTEIN-RELATED"/>
    <property type="match status" value="1"/>
</dbReference>
<feature type="region of interest" description="Disordered" evidence="1">
    <location>
        <begin position="558"/>
        <end position="754"/>
    </location>
</feature>
<evidence type="ECO:0000313" key="2">
    <source>
        <dbReference type="EMBL" id="KZT10678.1"/>
    </source>
</evidence>
<name>A0A165GQT1_9APHY</name>
<proteinExistence type="predicted"/>
<protein>
    <submittedName>
        <fullName evidence="2">Uncharacterized protein</fullName>
    </submittedName>
</protein>
<sequence length="903" mass="99437">MAPPSGRLAKAPVSTSRDLVPVGKRDVIAKNPTRRDENGNKPLTAKALVLRNGKYGARGTGELVAVGKMSGREKLELLAEDAIEQSKKALGTPFRLEECAKIADSMLAASLDEISDLQDPDLFQAKIEAEVRARTPHNLSGNAVDPFRNASNVSSIVAARIHNAYMMASAWRIIGDTLRDLAEAGVEDSLIKSQLKKDANLRDKYLVLYDIVNVVAQAGQAKFALLATTAPHYHQYFKRIEEDDLDEPEYVFDWSALKDVHKSFIDSIIVELCLPQSSMPKQILYQILHDAIAETPRDAKRFPQALWDAVGDLSVVVQLQEYLESPLLGPDGEAWKKLPRQMPEDYEDWVDGQVFSGRASKMCANFKDTIYPLSVTKKSHVLQHMWKSINLNYKAECGQDIDTLWHLDDLKDRTPQWHAIYVPRDTAGFDHDSDDDRGPLVRSGKPGGKRKAPLAITNGDGDESAGSMPSLQSVSDSSDEVDFDESDSYDEDEEDEDDGESGYDTDEEDALREMLREAMDTAIANEYLDHRNAAPDADILAEERKGNPFLKLLGSLRGRMFSSNPTLKTTDRTTPRHAFAATAPAAPPPPGAPDVASTEKPAPSTTTGSQSRKATVETVEDEEEVAAAKNKKKKKSKKKKKPSTASEPATPDLQQGTSMPQAPTTPAIHAASEGQAAGVRPSAPSAQTKNGVPATPSTANASKPVRQASVNSSTATLTNMSTTSLPLQQTQSAQSARKYLQTEGLNNSKTKIKSRPDYANLVPIPEKKKGLFNRFGKKDKTEEDTVSSKQGSKFSFFHKLSSKAKVHMHQLLNTSEDEKRGLAPMKWENFLKVMREMGFTYDPSTAGSSVRFDPPDPRDTPITFHKPHPDPTLQPVKLKEYSKRLKRCYGWSEEDFYKAATAA</sequence>
<feature type="compositionally biased region" description="Polar residues" evidence="1">
    <location>
        <begin position="652"/>
        <end position="664"/>
    </location>
</feature>
<feature type="compositionally biased region" description="Polar residues" evidence="1">
    <location>
        <begin position="684"/>
        <end position="701"/>
    </location>
</feature>
<dbReference type="Pfam" id="PF07927">
    <property type="entry name" value="HicA_toxin"/>
    <property type="match status" value="1"/>
</dbReference>
<dbReference type="PANTHER" id="PTHR40788:SF1">
    <property type="entry name" value="IPA PROTEIN"/>
    <property type="match status" value="1"/>
</dbReference>